<feature type="transmembrane region" description="Helical" evidence="2">
    <location>
        <begin position="77"/>
        <end position="98"/>
    </location>
</feature>
<dbReference type="Proteomes" id="UP000193529">
    <property type="component" value="Unassembled WGS sequence"/>
</dbReference>
<feature type="transmembrane region" description="Helical" evidence="2">
    <location>
        <begin position="6"/>
        <end position="23"/>
    </location>
</feature>
<accession>A0A1X1ZX08</accession>
<feature type="region of interest" description="Disordered" evidence="1">
    <location>
        <begin position="111"/>
        <end position="130"/>
    </location>
</feature>
<evidence type="ECO:0000313" key="3">
    <source>
        <dbReference type="EMBL" id="ORW28895.1"/>
    </source>
</evidence>
<feature type="transmembrane region" description="Helical" evidence="2">
    <location>
        <begin position="229"/>
        <end position="252"/>
    </location>
</feature>
<evidence type="ECO:0000256" key="2">
    <source>
        <dbReference type="SAM" id="Phobius"/>
    </source>
</evidence>
<organism evidence="3 4">
    <name type="scientific">Mycobacterium palustre</name>
    <dbReference type="NCBI Taxonomy" id="153971"/>
    <lineage>
        <taxon>Bacteria</taxon>
        <taxon>Bacillati</taxon>
        <taxon>Actinomycetota</taxon>
        <taxon>Actinomycetes</taxon>
        <taxon>Mycobacteriales</taxon>
        <taxon>Mycobacteriaceae</taxon>
        <taxon>Mycobacterium</taxon>
        <taxon>Mycobacterium simiae complex</taxon>
    </lineage>
</organism>
<name>A0A1X1ZX08_9MYCO</name>
<keyword evidence="2" id="KW-0812">Transmembrane</keyword>
<sequence length="254" mass="26630">MLLVPTLLLTLDPVRLGLILLLITRPRPLQSLCTYWVGAMTSSVPYMLVPLTVLHLTPSLRSFAERYATPATLASPAVRHTQIGIGVVALSIAAVLAARLRARRRATVAAPAGAPSTLPPGRDAATRNGSARRGWRARTYGAWENGSIWPAFVFGVLSGPPPLTALLVLTTIMASGAAIGAQVGLALVWVVGMFAVVEIILLSHLAAPAKTHAALQFLHDWILAHRRQVLITMVAVAGVAMLALGVGGGMGAGR</sequence>
<protein>
    <recommendedName>
        <fullName evidence="5">Gap protein</fullName>
    </recommendedName>
</protein>
<evidence type="ECO:0008006" key="5">
    <source>
        <dbReference type="Google" id="ProtNLM"/>
    </source>
</evidence>
<dbReference type="AlphaFoldDB" id="A0A1X1ZX08"/>
<gene>
    <name evidence="3" type="ORF">AWC19_26205</name>
</gene>
<evidence type="ECO:0000313" key="4">
    <source>
        <dbReference type="Proteomes" id="UP000193529"/>
    </source>
</evidence>
<keyword evidence="2" id="KW-0472">Membrane</keyword>
<keyword evidence="2" id="KW-1133">Transmembrane helix</keyword>
<proteinExistence type="predicted"/>
<reference evidence="3 4" key="1">
    <citation type="submission" date="2016-01" db="EMBL/GenBank/DDBJ databases">
        <title>The new phylogeny of the genus Mycobacterium.</title>
        <authorList>
            <person name="Tarcisio F."/>
            <person name="Conor M."/>
            <person name="Antonella G."/>
            <person name="Elisabetta G."/>
            <person name="Giulia F.S."/>
            <person name="Sara T."/>
            <person name="Anna F."/>
            <person name="Clotilde B."/>
            <person name="Roberto B."/>
            <person name="Veronica D.S."/>
            <person name="Fabio R."/>
            <person name="Monica P."/>
            <person name="Olivier J."/>
            <person name="Enrico T."/>
            <person name="Nicola S."/>
        </authorList>
    </citation>
    <scope>NUCLEOTIDE SEQUENCE [LARGE SCALE GENOMIC DNA]</scope>
    <source>
        <strain evidence="3 4">DSM 44572</strain>
    </source>
</reference>
<feature type="transmembrane region" description="Helical" evidence="2">
    <location>
        <begin position="35"/>
        <end position="57"/>
    </location>
</feature>
<comment type="caution">
    <text evidence="3">The sequence shown here is derived from an EMBL/GenBank/DDBJ whole genome shotgun (WGS) entry which is preliminary data.</text>
</comment>
<dbReference type="RefSeq" id="WP_211284836.1">
    <property type="nucleotide sequence ID" value="NZ_JACKRZ010000111.1"/>
</dbReference>
<dbReference type="InterPro" id="IPR021315">
    <property type="entry name" value="Gap/Sap"/>
</dbReference>
<dbReference type="Pfam" id="PF11139">
    <property type="entry name" value="SfLAP"/>
    <property type="match status" value="1"/>
</dbReference>
<dbReference type="EMBL" id="LQPJ01000052">
    <property type="protein sequence ID" value="ORW28895.1"/>
    <property type="molecule type" value="Genomic_DNA"/>
</dbReference>
<feature type="transmembrane region" description="Helical" evidence="2">
    <location>
        <begin position="187"/>
        <end position="208"/>
    </location>
</feature>
<evidence type="ECO:0000256" key="1">
    <source>
        <dbReference type="SAM" id="MobiDB-lite"/>
    </source>
</evidence>
<keyword evidence="4" id="KW-1185">Reference proteome</keyword>